<dbReference type="SUPFAM" id="SSF140356">
    <property type="entry name" value="PPK N-terminal domain-like"/>
    <property type="match status" value="1"/>
</dbReference>
<dbReference type="SUPFAM" id="SSF56024">
    <property type="entry name" value="Phospholipase D/nuclease"/>
    <property type="match status" value="2"/>
</dbReference>
<dbReference type="Gene3D" id="1.20.58.310">
    <property type="entry name" value="Polyphosphate kinase N-terminal domain"/>
    <property type="match status" value="1"/>
</dbReference>
<evidence type="ECO:0000256" key="5">
    <source>
        <dbReference type="ARBA" id="ARBA00022840"/>
    </source>
</evidence>
<comment type="cofactor">
    <cofactor evidence="7">
        <name>Mg(2+)</name>
        <dbReference type="ChEBI" id="CHEBI:18420"/>
    </cofactor>
</comment>
<feature type="binding site" evidence="7">
    <location>
        <position position="587"/>
    </location>
    <ligand>
        <name>ATP</name>
        <dbReference type="ChEBI" id="CHEBI:30616"/>
    </ligand>
</feature>
<evidence type="ECO:0000256" key="1">
    <source>
        <dbReference type="ARBA" id="ARBA00022553"/>
    </source>
</evidence>
<evidence type="ECO:0000256" key="4">
    <source>
        <dbReference type="ARBA" id="ARBA00022777"/>
    </source>
</evidence>
<keyword evidence="4 7" id="KW-0418">Kinase</keyword>
<dbReference type="Pfam" id="PF13090">
    <property type="entry name" value="PP_kinase_C"/>
    <property type="match status" value="1"/>
</dbReference>
<dbReference type="OrthoDB" id="9761456at2"/>
<dbReference type="GO" id="GO:0046872">
    <property type="term" value="F:metal ion binding"/>
    <property type="evidence" value="ECO:0007669"/>
    <property type="project" value="UniProtKB-KW"/>
</dbReference>
<dbReference type="EC" id="2.7.4.1" evidence="7 8"/>
<comment type="similarity">
    <text evidence="7 8">Belongs to the polyphosphate kinase 1 (PPK1) family.</text>
</comment>
<dbReference type="PIRSF" id="PIRSF015589">
    <property type="entry name" value="PP_kinase"/>
    <property type="match status" value="1"/>
</dbReference>
<evidence type="ECO:0000256" key="8">
    <source>
        <dbReference type="RuleBase" id="RU003800"/>
    </source>
</evidence>
<dbReference type="STRING" id="1454201.NMS_2253"/>
<dbReference type="Proteomes" id="UP000031760">
    <property type="component" value="Chromosome"/>
</dbReference>
<evidence type="ECO:0000259" key="9">
    <source>
        <dbReference type="PROSITE" id="PS50035"/>
    </source>
</evidence>
<feature type="binding site" evidence="7">
    <location>
        <position position="463"/>
    </location>
    <ligand>
        <name>ATP</name>
        <dbReference type="ChEBI" id="CHEBI:30616"/>
    </ligand>
</feature>
<dbReference type="NCBIfam" id="NF003917">
    <property type="entry name" value="PRK05443.1-1"/>
    <property type="match status" value="1"/>
</dbReference>
<organism evidence="10 11">
    <name type="scientific">Nonlabens marinus S1-08</name>
    <dbReference type="NCBI Taxonomy" id="1454201"/>
    <lineage>
        <taxon>Bacteria</taxon>
        <taxon>Pseudomonadati</taxon>
        <taxon>Bacteroidota</taxon>
        <taxon>Flavobacteriia</taxon>
        <taxon>Flavobacteriales</taxon>
        <taxon>Flavobacteriaceae</taxon>
        <taxon>Nonlabens</taxon>
    </lineage>
</organism>
<dbReference type="CDD" id="cd09167">
    <property type="entry name" value="PLDc_EcPPK1_C2_like"/>
    <property type="match status" value="1"/>
</dbReference>
<protein>
    <recommendedName>
        <fullName evidence="7 8">Polyphosphate kinase</fullName>
        <ecNumber evidence="7 8">2.7.4.1</ecNumber>
    </recommendedName>
    <alternativeName>
        <fullName evidence="7">ATP-polyphosphate phosphotransferase</fullName>
    </alternativeName>
    <alternativeName>
        <fullName evidence="7">Polyphosphoric acid kinase</fullName>
    </alternativeName>
</protein>
<dbReference type="GO" id="GO:0005524">
    <property type="term" value="F:ATP binding"/>
    <property type="evidence" value="ECO:0007669"/>
    <property type="project" value="UniProtKB-KW"/>
</dbReference>
<evidence type="ECO:0000256" key="6">
    <source>
        <dbReference type="ARBA" id="ARBA00022842"/>
    </source>
</evidence>
<reference evidence="10 11" key="1">
    <citation type="journal article" date="2014" name="Proc. Natl. Acad. Sci. U.S.A.">
        <title>Functional characterization of flavobacteria rhodopsins reveals a unique class of light-driven chloride pump in bacteria.</title>
        <authorList>
            <person name="Yoshizawa S."/>
            <person name="Kumagai Y."/>
            <person name="Kim H."/>
            <person name="Ogura Y."/>
            <person name="Hayashi T."/>
            <person name="Iwasaki W."/>
            <person name="DeLong E.F."/>
            <person name="Kogure K."/>
        </authorList>
    </citation>
    <scope>NUCLEOTIDE SEQUENCE [LARGE SCALE GENOMIC DNA]</scope>
    <source>
        <strain evidence="10 11">S1-08</strain>
    </source>
</reference>
<dbReference type="CDD" id="cd09164">
    <property type="entry name" value="PLDc_EcPPK1_C1_like"/>
    <property type="match status" value="1"/>
</dbReference>
<keyword evidence="1 7" id="KW-0597">Phosphoprotein</keyword>
<dbReference type="RefSeq" id="WP_041496737.1">
    <property type="nucleotide sequence ID" value="NZ_AP014548.1"/>
</dbReference>
<keyword evidence="6 7" id="KW-0460">Magnesium</keyword>
<evidence type="ECO:0000256" key="3">
    <source>
        <dbReference type="ARBA" id="ARBA00022741"/>
    </source>
</evidence>
<keyword evidence="7" id="KW-0479">Metal-binding</keyword>
<keyword evidence="2 7" id="KW-0808">Transferase</keyword>
<dbReference type="InterPro" id="IPR003414">
    <property type="entry name" value="PP_kinase"/>
</dbReference>
<feature type="binding site" evidence="7">
    <location>
        <position position="400"/>
    </location>
    <ligand>
        <name>Mg(2+)</name>
        <dbReference type="ChEBI" id="CHEBI:18420"/>
    </ligand>
</feature>
<dbReference type="Gene3D" id="3.30.1840.10">
    <property type="entry name" value="Polyphosphate kinase middle domain"/>
    <property type="match status" value="1"/>
</dbReference>
<dbReference type="GO" id="GO:0009358">
    <property type="term" value="C:polyphosphate kinase complex"/>
    <property type="evidence" value="ECO:0007669"/>
    <property type="project" value="InterPro"/>
</dbReference>
<dbReference type="GO" id="GO:0008976">
    <property type="term" value="F:polyphosphate kinase activity"/>
    <property type="evidence" value="ECO:0007669"/>
    <property type="project" value="UniProtKB-UniRule"/>
</dbReference>
<dbReference type="PANTHER" id="PTHR30218">
    <property type="entry name" value="POLYPHOSPHATE KINASE"/>
    <property type="match status" value="1"/>
</dbReference>
<dbReference type="HAMAP" id="MF_00347">
    <property type="entry name" value="Polyphosphate_kinase"/>
    <property type="match status" value="1"/>
</dbReference>
<feature type="active site" description="Phosphohistidine intermediate" evidence="7">
    <location>
        <position position="430"/>
    </location>
</feature>
<feature type="binding site" evidence="7">
    <location>
        <position position="370"/>
    </location>
    <ligand>
        <name>Mg(2+)</name>
        <dbReference type="ChEBI" id="CHEBI:18420"/>
    </ligand>
</feature>
<dbReference type="InterPro" id="IPR041108">
    <property type="entry name" value="PP_kinase_C_1"/>
</dbReference>
<evidence type="ECO:0000256" key="2">
    <source>
        <dbReference type="ARBA" id="ARBA00022679"/>
    </source>
</evidence>
<comment type="catalytic activity">
    <reaction evidence="7 8">
        <text>[phosphate](n) + ATP = [phosphate](n+1) + ADP</text>
        <dbReference type="Rhea" id="RHEA:19573"/>
        <dbReference type="Rhea" id="RHEA-COMP:9859"/>
        <dbReference type="Rhea" id="RHEA-COMP:14280"/>
        <dbReference type="ChEBI" id="CHEBI:16838"/>
        <dbReference type="ChEBI" id="CHEBI:30616"/>
        <dbReference type="ChEBI" id="CHEBI:456216"/>
        <dbReference type="EC" id="2.7.4.1"/>
    </reaction>
</comment>
<dbReference type="AlphaFoldDB" id="W8VXP0"/>
<dbReference type="Gene3D" id="3.30.870.10">
    <property type="entry name" value="Endonuclease Chain A"/>
    <property type="match status" value="2"/>
</dbReference>
<dbReference type="SUPFAM" id="SSF143724">
    <property type="entry name" value="PHP14-like"/>
    <property type="match status" value="1"/>
</dbReference>
<dbReference type="KEGG" id="nmf:NMS_2253"/>
<keyword evidence="3 7" id="KW-0547">Nucleotide-binding</keyword>
<dbReference type="InterPro" id="IPR036830">
    <property type="entry name" value="PP_kinase_middle_dom_sf"/>
</dbReference>
<accession>W8VXP0</accession>
<comment type="function">
    <text evidence="7 8">Catalyzes the reversible transfer of the terminal phosphate of ATP to form a long-chain polyphosphate (polyP).</text>
</comment>
<comment type="PTM">
    <text evidence="7 8">An intermediate of this reaction is the autophosphorylated ppk in which a phosphate is covalently linked to a histidine residue through a N-P bond.</text>
</comment>
<name>W8VXP0_9FLAO</name>
<gene>
    <name evidence="7" type="primary">ppk</name>
    <name evidence="10" type="ORF">NMS_2253</name>
</gene>
<sequence>MEPIKEYPYQHRDINWLSFNDRVLQEAADQSNPLYERLKFIAIFSSNLDEYFRVRVSQLRQLKRVDKNLRKKLALRPSKFVKQLLKKVGEQQHQLGDIFFDQIVPELAANHIHLLTASKLKSDFSKEVAEYFKKNLKNKLDSQYVEASKSSDIFLKNQSLYFLVTFKNENRYGVVEIPSTEQDRFISLGQKDEEHYLCFLDDIIKLQLKNIFPDEEVVDSYSIKLSRDAELYLDQDLEGELADKIYESLQQRTDGQPTRFLYDERIPKEVIKNIRKSLGLGKIDMVSGGTYHNFHDFFGFPDPTDNEELHAPDLRTIEHKALHGKDYFDVIKQKDQLVHFPFMSFDYVQRFIDQSALDPKVEHIKISLYRVADESALTDSLLTALENGKKVTVFVEAKARFDEENNIKWGRIFEEHGATVIYSYPKIKVHSKVLLVLRKENGKLRRYAYIGTGNFNAKTSKIYCDHGLFTAHKGITKDLLRVFQVLEGDLIIPRAKHLLISPFTTRRTFEELIRREIDSAQSGKTAKITAKMNQLEDQGMINLLYKASQAGVEIRLIVRGFTCLVPGLEGISENIEMTSIVDRFLEHGRIYKFHNNGEPLIFMGSADWMSRNLDRRIEVLTPIYDNDVYLELDQILKIQLQDNIKARMHTPEEDNPMVDEEASDIVRSQQEIYKYLKKKHKHNS</sequence>
<feature type="domain" description="PLD phosphodiesterase" evidence="9">
    <location>
        <begin position="425"/>
        <end position="459"/>
    </location>
</feature>
<keyword evidence="11" id="KW-1185">Reference proteome</keyword>
<dbReference type="Pfam" id="PF17941">
    <property type="entry name" value="PP_kinase_C_1"/>
    <property type="match status" value="1"/>
</dbReference>
<dbReference type="PROSITE" id="PS50035">
    <property type="entry name" value="PLD"/>
    <property type="match status" value="1"/>
</dbReference>
<evidence type="ECO:0000313" key="11">
    <source>
        <dbReference type="Proteomes" id="UP000031760"/>
    </source>
</evidence>
<dbReference type="PANTHER" id="PTHR30218:SF0">
    <property type="entry name" value="POLYPHOSPHATE KINASE"/>
    <property type="match status" value="1"/>
</dbReference>
<proteinExistence type="inferred from homology"/>
<dbReference type="InterPro" id="IPR024953">
    <property type="entry name" value="PP_kinase_middle"/>
</dbReference>
<feature type="binding site" evidence="7">
    <location>
        <position position="559"/>
    </location>
    <ligand>
        <name>ATP</name>
        <dbReference type="ChEBI" id="CHEBI:30616"/>
    </ligand>
</feature>
<dbReference type="Pfam" id="PF13089">
    <property type="entry name" value="PP_kinase_N"/>
    <property type="match status" value="1"/>
</dbReference>
<dbReference type="GO" id="GO:0006799">
    <property type="term" value="P:polyphosphate biosynthetic process"/>
    <property type="evidence" value="ECO:0007669"/>
    <property type="project" value="UniProtKB-UniRule"/>
</dbReference>
<evidence type="ECO:0000256" key="7">
    <source>
        <dbReference type="HAMAP-Rule" id="MF_00347"/>
    </source>
</evidence>
<dbReference type="Pfam" id="PF02503">
    <property type="entry name" value="PP_kinase"/>
    <property type="match status" value="1"/>
</dbReference>
<evidence type="ECO:0000313" key="10">
    <source>
        <dbReference type="EMBL" id="BAO56262.1"/>
    </source>
</evidence>
<dbReference type="InterPro" id="IPR025198">
    <property type="entry name" value="PPK_N_dom"/>
</dbReference>
<dbReference type="EMBL" id="AP014548">
    <property type="protein sequence ID" value="BAO56262.1"/>
    <property type="molecule type" value="Genomic_DNA"/>
</dbReference>
<keyword evidence="5 7" id="KW-0067">ATP-binding</keyword>
<dbReference type="NCBIfam" id="TIGR03705">
    <property type="entry name" value="poly_P_kin"/>
    <property type="match status" value="1"/>
</dbReference>
<dbReference type="InterPro" id="IPR036832">
    <property type="entry name" value="PPK_N_dom_sf"/>
</dbReference>
<feature type="binding site" evidence="7">
    <location>
        <position position="47"/>
    </location>
    <ligand>
        <name>ATP</name>
        <dbReference type="ChEBI" id="CHEBI:30616"/>
    </ligand>
</feature>
<dbReference type="InterPro" id="IPR025200">
    <property type="entry name" value="PPK_C_dom2"/>
</dbReference>
<dbReference type="HOGENOM" id="CLU_009678_5_0_10"/>
<dbReference type="InterPro" id="IPR001736">
    <property type="entry name" value="PLipase_D/transphosphatidylase"/>
</dbReference>